<name>A0A4T2C2J0_9MICO</name>
<keyword evidence="4" id="KW-1185">Reference proteome</keyword>
<dbReference type="Pfam" id="PF13559">
    <property type="entry name" value="DUF4129"/>
    <property type="match status" value="1"/>
</dbReference>
<keyword evidence="1" id="KW-0812">Transmembrane</keyword>
<evidence type="ECO:0000256" key="1">
    <source>
        <dbReference type="SAM" id="Phobius"/>
    </source>
</evidence>
<feature type="transmembrane region" description="Helical" evidence="1">
    <location>
        <begin position="65"/>
        <end position="86"/>
    </location>
</feature>
<protein>
    <submittedName>
        <fullName evidence="3">DUF4129 domain-containing protein</fullName>
    </submittedName>
</protein>
<proteinExistence type="predicted"/>
<dbReference type="OrthoDB" id="3389322at2"/>
<sequence>MATGLGVLTDIPLDPSAPDARQWLIDELAKPEYQAAKPTWLDQAASAVRDWLGSLFVPSSGNLGGLLPVVIVTIAVGLVVAAFIVFGRPRRNRSAAEPLEALFGVDDRRSSSQLRASAAAAAASGDYRTAVEELYRSIARRQSERTVVRVSPGTTAQEFAARAALSYPAEAGALVAAARVFDEVRYLGATATKAAYEQLAALERQLRDLAPVSREPVGVGTPGGPGAGLRA</sequence>
<gene>
    <name evidence="3" type="ORF">D4765_07430</name>
</gene>
<evidence type="ECO:0000313" key="3">
    <source>
        <dbReference type="EMBL" id="TIH37859.1"/>
    </source>
</evidence>
<feature type="domain" description="Protein-glutamine gamma-glutamyltransferase-like C-terminal" evidence="2">
    <location>
        <begin position="134"/>
        <end position="202"/>
    </location>
</feature>
<organism evidence="3 4">
    <name type="scientific">Subtercola vilae</name>
    <dbReference type="NCBI Taxonomy" id="2056433"/>
    <lineage>
        <taxon>Bacteria</taxon>
        <taxon>Bacillati</taxon>
        <taxon>Actinomycetota</taxon>
        <taxon>Actinomycetes</taxon>
        <taxon>Micrococcales</taxon>
        <taxon>Microbacteriaceae</taxon>
        <taxon>Subtercola</taxon>
    </lineage>
</organism>
<keyword evidence="1" id="KW-0472">Membrane</keyword>
<keyword evidence="1" id="KW-1133">Transmembrane helix</keyword>
<reference evidence="3 4" key="1">
    <citation type="journal article" date="2019" name="Microorganisms">
        <title>Systematic Affiliation and Genome Analysis of Subtercola vilae DB165(T) with Particular Emphasis on Cold Adaptation of an Isolate from a High-Altitude Cold Volcano Lake.</title>
        <authorList>
            <person name="Villalobos A.S."/>
            <person name="Wiese J."/>
            <person name="Imhoff J.F."/>
            <person name="Dorador C."/>
            <person name="Keller A."/>
            <person name="Hentschel U."/>
        </authorList>
    </citation>
    <scope>NUCLEOTIDE SEQUENCE [LARGE SCALE GENOMIC DNA]</scope>
    <source>
        <strain evidence="3 4">DB165</strain>
    </source>
</reference>
<evidence type="ECO:0000259" key="2">
    <source>
        <dbReference type="Pfam" id="PF13559"/>
    </source>
</evidence>
<dbReference type="InterPro" id="IPR025403">
    <property type="entry name" value="TgpA-like_C"/>
</dbReference>
<evidence type="ECO:0000313" key="4">
    <source>
        <dbReference type="Proteomes" id="UP000306192"/>
    </source>
</evidence>
<dbReference type="Proteomes" id="UP000306192">
    <property type="component" value="Unassembled WGS sequence"/>
</dbReference>
<dbReference type="EMBL" id="QYRT01000010">
    <property type="protein sequence ID" value="TIH37859.1"/>
    <property type="molecule type" value="Genomic_DNA"/>
</dbReference>
<accession>A0A4T2C2J0</accession>
<comment type="caution">
    <text evidence="3">The sequence shown here is derived from an EMBL/GenBank/DDBJ whole genome shotgun (WGS) entry which is preliminary data.</text>
</comment>
<dbReference type="AlphaFoldDB" id="A0A4T2C2J0"/>